<dbReference type="PANTHER" id="PTHR24200">
    <property type="entry name" value="TOUCAN, ISOFORM A"/>
    <property type="match status" value="1"/>
</dbReference>
<keyword evidence="1 2" id="KW-0175">Coiled coil</keyword>
<feature type="compositionally biased region" description="Basic and acidic residues" evidence="3">
    <location>
        <begin position="618"/>
        <end position="635"/>
    </location>
</feature>
<feature type="compositionally biased region" description="Low complexity" evidence="3">
    <location>
        <begin position="1264"/>
        <end position="1276"/>
    </location>
</feature>
<feature type="region of interest" description="Disordered" evidence="3">
    <location>
        <begin position="387"/>
        <end position="423"/>
    </location>
</feature>
<gene>
    <name evidence="4" type="ORF">WN51_13241</name>
</gene>
<dbReference type="GO" id="GO:0005737">
    <property type="term" value="C:cytoplasm"/>
    <property type="evidence" value="ECO:0007669"/>
    <property type="project" value="TreeGrafter"/>
</dbReference>
<feature type="coiled-coil region" evidence="2">
    <location>
        <begin position="904"/>
        <end position="997"/>
    </location>
</feature>
<evidence type="ECO:0000256" key="1">
    <source>
        <dbReference type="ARBA" id="ARBA00023054"/>
    </source>
</evidence>
<feature type="region of interest" description="Disordered" evidence="3">
    <location>
        <begin position="1140"/>
        <end position="1160"/>
    </location>
</feature>
<feature type="compositionally biased region" description="Basic and acidic residues" evidence="3">
    <location>
        <begin position="487"/>
        <end position="504"/>
    </location>
</feature>
<dbReference type="PANTHER" id="PTHR24200:SF11">
    <property type="entry name" value="TOUCAN, ISOFORM A"/>
    <property type="match status" value="1"/>
</dbReference>
<feature type="region of interest" description="Disordered" evidence="3">
    <location>
        <begin position="1289"/>
        <end position="1349"/>
    </location>
</feature>
<feature type="compositionally biased region" description="Low complexity" evidence="3">
    <location>
        <begin position="1289"/>
        <end position="1298"/>
    </location>
</feature>
<feature type="compositionally biased region" description="Basic residues" evidence="3">
    <location>
        <begin position="15"/>
        <end position="24"/>
    </location>
</feature>
<reference evidence="4 5" key="1">
    <citation type="submission" date="2015-07" db="EMBL/GenBank/DDBJ databases">
        <title>The genome of Melipona quadrifasciata.</title>
        <authorList>
            <person name="Pan H."/>
            <person name="Kapheim K."/>
        </authorList>
    </citation>
    <scope>NUCLEOTIDE SEQUENCE [LARGE SCALE GENOMIC DNA]</scope>
    <source>
        <strain evidence="4">0111107301</strain>
        <tissue evidence="4">Whole body</tissue>
    </source>
</reference>
<protein>
    <submittedName>
        <fullName evidence="4">Microtubule-associated tumor suppressor 1 like protein</fullName>
    </submittedName>
</protein>
<feature type="compositionally biased region" description="Basic and acidic residues" evidence="3">
    <location>
        <begin position="679"/>
        <end position="691"/>
    </location>
</feature>
<evidence type="ECO:0000313" key="4">
    <source>
        <dbReference type="EMBL" id="KOX75371.1"/>
    </source>
</evidence>
<dbReference type="STRING" id="166423.A0A0N0U5K2"/>
<feature type="region of interest" description="Disordered" evidence="3">
    <location>
        <begin position="742"/>
        <end position="773"/>
    </location>
</feature>
<sequence>MSRTKDESTACGEKTRRKLSNRGIRGRVARQHVKKNEVAMKTSDDKCKPVVCGMMKEKGGEKTIKGACDNCRMIFGDGATVVISISTGAPLPPRKVPLLVESVSGIFHLDADFADRKKDDIYGNPISNKRIETLLKSNVRESRIPVPRATRPSFFPKSRVLGTSTLVPGHRRSLVLSGCLQFVDAEDESGIPKKCGSRATPTPSIENSEHQTFKLSPVWNIEKDDVQQLVHFAEEKSFFSLLETSELNMIEDIGESCLLEAPLGNCGDNAVNATPHYLMLNKQNSFEHDESLGILTPDQMTDFTVVLECSRTPSCENLTGSAGSRLALTRASPSIPSADVEPTEEASSERTLCPEELPLDPKPTEPVRGTVPISFVTSVTSITSLEAGYQADGENSRPASRGADPPSVAPPPNLPAPCRQDPMTDSDFFTESDPDACEEIVRGDRKAQVIDGTLFCAPGGRRCPSFTGGEEMDSSGIYSDLDKRQDEVHAPEGAVEEHEARTPDTIDTEVSQRSQPIPMKTEAPVNPLDGSADSNGSMNNNEITVIEVKITNDNIRSKIQKVDSVPLKKYKMPKRNVVSKIKAMIESGPKDEAEKEARRSQRSARKGGRWDAVMSKIEAGKNEQRSRPVRKEVKSKVLQSLGQSSSTGSSQKKAGDANNNNNKDKSFAKKLQITRRIRGRQEIKSPIEETARSSVRSSLSDLSTGPSKDTSTSFICKIGWKYYAHDSSGRYVQKLAGNGYVQPGVHNKQRSPTSVNPPRRLVANGRGSQQNRVNSFDTKKNCVEISPINLEKSPSATRKPTITRRISTVSTKQHSSTTSIKDREIKEHSNNYVMIRASLETRDQAAQTDIPYDAFHVKRAEQIIQALSITVQYLAYELDAFSTPKLKKNYENMKKEWMSLCTEAEELRARNLGIEDRLESERENHRKALDQREDRKPCQELFVFLLLVREMEARQAEQIATLKAALQEERRKCVRLRDSLNEAVKEHRAAVTKLRAEQEAELIRRETEFKRRSIVHDQGATLTAEVESLRSVLEIRSQENATLRSDLDNIKREIEDKEALQQRLDTLEARCEDLKAQLQGKEALERQISHDNEMLHESIHQVSKQNKRLAQRNEELQWRLRQKNEVVTVLANLTPRLSRSLGPEHVEHSLSPDKSGPQSSSMVKFMVEKGDSVSWTLEIDDEFSKGASDTSSLATPPKMGRSETTTAVSRQGSLRLTSRRPSVDVRARSKSISITDSAQVEDSHWAPTFNSTPNTRRRPRSDPTSSASSTSSSSATAVTTNSAMAVAVAAAAAAAAAAEDCGAGQRPQEAGGEAMISEETSATSSEDESSTSSDIPPLPIQFAWGKPIK</sequence>
<dbReference type="GO" id="GO:0005634">
    <property type="term" value="C:nucleus"/>
    <property type="evidence" value="ECO:0007669"/>
    <property type="project" value="TreeGrafter"/>
</dbReference>
<feature type="compositionally biased region" description="Polar residues" evidence="3">
    <location>
        <begin position="1202"/>
        <end position="1220"/>
    </location>
</feature>
<feature type="region of interest" description="Disordered" evidence="3">
    <location>
        <begin position="1185"/>
        <end position="1276"/>
    </location>
</feature>
<feature type="compositionally biased region" description="Low complexity" evidence="3">
    <location>
        <begin position="692"/>
        <end position="703"/>
    </location>
</feature>
<dbReference type="Proteomes" id="UP000053105">
    <property type="component" value="Unassembled WGS sequence"/>
</dbReference>
<feature type="region of interest" description="Disordered" evidence="3">
    <location>
        <begin position="329"/>
        <end position="369"/>
    </location>
</feature>
<feature type="compositionally biased region" description="Basic and acidic residues" evidence="3">
    <location>
        <begin position="588"/>
        <end position="599"/>
    </location>
</feature>
<evidence type="ECO:0000313" key="5">
    <source>
        <dbReference type="Proteomes" id="UP000053105"/>
    </source>
</evidence>
<name>A0A0N0U5K2_9HYME</name>
<proteinExistence type="predicted"/>
<dbReference type="GO" id="GO:0008017">
    <property type="term" value="F:microtubule binding"/>
    <property type="evidence" value="ECO:0007669"/>
    <property type="project" value="TreeGrafter"/>
</dbReference>
<dbReference type="EMBL" id="KQ435765">
    <property type="protein sequence ID" value="KOX75371.1"/>
    <property type="molecule type" value="Genomic_DNA"/>
</dbReference>
<feature type="region of interest" description="Disordered" evidence="3">
    <location>
        <begin position="487"/>
        <end position="514"/>
    </location>
</feature>
<feature type="coiled-coil region" evidence="2">
    <location>
        <begin position="1033"/>
        <end position="1126"/>
    </location>
</feature>
<dbReference type="OrthoDB" id="10038993at2759"/>
<feature type="region of interest" description="Disordered" evidence="3">
    <location>
        <begin position="587"/>
        <end position="711"/>
    </location>
</feature>
<feature type="compositionally biased region" description="Low complexity" evidence="3">
    <location>
        <begin position="1317"/>
        <end position="1334"/>
    </location>
</feature>
<keyword evidence="5" id="KW-1185">Reference proteome</keyword>
<accession>A0A0N0U5K2</accession>
<feature type="compositionally biased region" description="Basic and acidic residues" evidence="3">
    <location>
        <begin position="1142"/>
        <end position="1151"/>
    </location>
</feature>
<evidence type="ECO:0000256" key="3">
    <source>
        <dbReference type="SAM" id="MobiDB-lite"/>
    </source>
</evidence>
<feature type="region of interest" description="Disordered" evidence="3">
    <location>
        <begin position="1"/>
        <end position="24"/>
    </location>
</feature>
<feature type="compositionally biased region" description="Low complexity" evidence="3">
    <location>
        <begin position="638"/>
        <end position="661"/>
    </location>
</feature>
<organism evidence="4 5">
    <name type="scientific">Melipona quadrifasciata</name>
    <dbReference type="NCBI Taxonomy" id="166423"/>
    <lineage>
        <taxon>Eukaryota</taxon>
        <taxon>Metazoa</taxon>
        <taxon>Ecdysozoa</taxon>
        <taxon>Arthropoda</taxon>
        <taxon>Hexapoda</taxon>
        <taxon>Insecta</taxon>
        <taxon>Pterygota</taxon>
        <taxon>Neoptera</taxon>
        <taxon>Endopterygota</taxon>
        <taxon>Hymenoptera</taxon>
        <taxon>Apocrita</taxon>
        <taxon>Aculeata</taxon>
        <taxon>Apoidea</taxon>
        <taxon>Anthophila</taxon>
        <taxon>Apidae</taxon>
        <taxon>Melipona</taxon>
    </lineage>
</organism>
<feature type="compositionally biased region" description="Polar residues" evidence="3">
    <location>
        <begin position="1230"/>
        <end position="1240"/>
    </location>
</feature>
<dbReference type="InterPro" id="IPR051293">
    <property type="entry name" value="MTUS1/CCDC69"/>
</dbReference>
<evidence type="ECO:0000256" key="2">
    <source>
        <dbReference type="SAM" id="Coils"/>
    </source>
</evidence>